<evidence type="ECO:0000313" key="4">
    <source>
        <dbReference type="Proteomes" id="UP000282076"/>
    </source>
</evidence>
<dbReference type="Pfam" id="PF00395">
    <property type="entry name" value="SLH"/>
    <property type="match status" value="3"/>
</dbReference>
<keyword evidence="4" id="KW-1185">Reference proteome</keyword>
<protein>
    <recommendedName>
        <fullName evidence="2">SLH domain-containing protein</fullName>
    </recommendedName>
</protein>
<evidence type="ECO:0000259" key="2">
    <source>
        <dbReference type="PROSITE" id="PS51272"/>
    </source>
</evidence>
<feature type="domain" description="SLH" evidence="2">
    <location>
        <begin position="603"/>
        <end position="661"/>
    </location>
</feature>
<dbReference type="InterPro" id="IPR001119">
    <property type="entry name" value="SLH_dom"/>
</dbReference>
<dbReference type="Proteomes" id="UP000282076">
    <property type="component" value="Unassembled WGS sequence"/>
</dbReference>
<keyword evidence="1" id="KW-0732">Signal</keyword>
<feature type="domain" description="SLH" evidence="2">
    <location>
        <begin position="664"/>
        <end position="718"/>
    </location>
</feature>
<dbReference type="PANTHER" id="PTHR43308">
    <property type="entry name" value="OUTER MEMBRANE PROTEIN ALPHA-RELATED"/>
    <property type="match status" value="1"/>
</dbReference>
<proteinExistence type="predicted"/>
<dbReference type="AlphaFoldDB" id="A0A494XQI8"/>
<dbReference type="EMBL" id="RBZM01000006">
    <property type="protein sequence ID" value="RKP52897.1"/>
    <property type="molecule type" value="Genomic_DNA"/>
</dbReference>
<evidence type="ECO:0000313" key="3">
    <source>
        <dbReference type="EMBL" id="RKP52897.1"/>
    </source>
</evidence>
<sequence length="718" mass="79105">MHLKGLLRKISALTAFTILGIMLFPLFASAATMIQTTYNHDAKKLYTSVYSTDPSKVKVEYKDQNGLLHQMSSSNTDSSTDIVGYDDANVPYYSKNYQVDLNVAPECVKATDGNTVYVPKKEYSENPWGKFTTYDYSNVNLDAYRISGEQYFTEDQMGYYLNPGDDLFSFTPKISNNETFDAIQVEFPYDYIQGIETEVDFENINADDFVLEDVTDGKTVLIDDLIRYSEGYNNVLIIKFADELVDGHEYKLSLSEDSMNDSLIYLPDASGLAANVYAGKYIEGNYEINGEIYSYHFVDGYNLARFADVPNTQGSVPLAENGETTGWGELEQPGSCVQTYTSPITTTPTDTTPPVSKDNQVISEKDLKNSQNGKVKVELENGKKEVTLPANVTTALGDNKLEVRNDKISIEIPTDVLKQLEGLVTPEELKNASISFKFDQVSQEDAGKLIKNKDGITLAGDIYEFQISITTKDGKESKLSSFNKPISIKLKVNNNTDKNLLGIYYISDSGQFEYVGGEVVGGEIVANIQHFSKYGVLEYNKIYVDVPSSHWANQAIKILSAKHIISGVSTTEFAPSRNTTRAEFVSLLVNALNLKASGKAAFTDVDSSKSYASAVAAAYEAGIVRGKSENLFAPDALISREEMAVMITKAFEIKSGKKAGEAAQSSFTDNAQISSWAKSYVNVAAELDLMKGSGGKFSPRNNVTRAECAQIILNFITK</sequence>
<name>A0A494XQI8_9BACL</name>
<reference evidence="3 4" key="1">
    <citation type="submission" date="2018-10" db="EMBL/GenBank/DDBJ databases">
        <title>Cohnella sp. M2MS4P-1, whole genome shotgun sequence.</title>
        <authorList>
            <person name="Tuo L."/>
        </authorList>
    </citation>
    <scope>NUCLEOTIDE SEQUENCE [LARGE SCALE GENOMIC DNA]</scope>
    <source>
        <strain evidence="3 4">M2MS4P-1</strain>
    </source>
</reference>
<accession>A0A494XQI8</accession>
<organism evidence="3 4">
    <name type="scientific">Cohnella endophytica</name>
    <dbReference type="NCBI Taxonomy" id="2419778"/>
    <lineage>
        <taxon>Bacteria</taxon>
        <taxon>Bacillati</taxon>
        <taxon>Bacillota</taxon>
        <taxon>Bacilli</taxon>
        <taxon>Bacillales</taxon>
        <taxon>Paenibacillaceae</taxon>
        <taxon>Cohnella</taxon>
    </lineage>
</organism>
<dbReference type="PANTHER" id="PTHR43308:SF5">
    <property type="entry name" value="S-LAYER PROTEIN _ PEPTIDOGLYCAN ENDO-BETA-N-ACETYLGLUCOSAMINIDASE"/>
    <property type="match status" value="1"/>
</dbReference>
<evidence type="ECO:0000256" key="1">
    <source>
        <dbReference type="SAM" id="SignalP"/>
    </source>
</evidence>
<gene>
    <name evidence="3" type="ORF">D7Z26_14170</name>
</gene>
<feature type="chain" id="PRO_5019750570" description="SLH domain-containing protein" evidence="1">
    <location>
        <begin position="31"/>
        <end position="718"/>
    </location>
</feature>
<dbReference type="PROSITE" id="PS51272">
    <property type="entry name" value="SLH"/>
    <property type="match status" value="3"/>
</dbReference>
<feature type="signal peptide" evidence="1">
    <location>
        <begin position="1"/>
        <end position="30"/>
    </location>
</feature>
<feature type="domain" description="SLH" evidence="2">
    <location>
        <begin position="539"/>
        <end position="602"/>
    </location>
</feature>
<dbReference type="InterPro" id="IPR051465">
    <property type="entry name" value="Cell_Envelope_Struct_Comp"/>
</dbReference>
<comment type="caution">
    <text evidence="3">The sequence shown here is derived from an EMBL/GenBank/DDBJ whole genome shotgun (WGS) entry which is preliminary data.</text>
</comment>